<dbReference type="RefSeq" id="WP_014209959.1">
    <property type="nucleotide sequence ID" value="NC_016604.1"/>
</dbReference>
<dbReference type="AlphaFoldDB" id="G8RHZ4"/>
<dbReference type="InterPro" id="IPR058852">
    <property type="entry name" value="HTH_77"/>
</dbReference>
<dbReference type="Proteomes" id="UP000005442">
    <property type="component" value="Chromosome"/>
</dbReference>
<dbReference type="GO" id="GO:0009190">
    <property type="term" value="P:cyclic nucleotide biosynthetic process"/>
    <property type="evidence" value="ECO:0007669"/>
    <property type="project" value="InterPro"/>
</dbReference>
<dbReference type="PROSITE" id="PS50125">
    <property type="entry name" value="GUANYLATE_CYCLASE_2"/>
    <property type="match status" value="1"/>
</dbReference>
<dbReference type="STRING" id="710685.MycrhN_1528"/>
<name>G8RHZ4_MYCRN</name>
<dbReference type="OrthoDB" id="4624147at2"/>
<evidence type="ECO:0000313" key="3">
    <source>
        <dbReference type="Proteomes" id="UP000005442"/>
    </source>
</evidence>
<dbReference type="PANTHER" id="PTHR47691">
    <property type="entry name" value="REGULATOR-RELATED"/>
    <property type="match status" value="1"/>
</dbReference>
<reference evidence="2 3" key="1">
    <citation type="submission" date="2011-12" db="EMBL/GenBank/DDBJ databases">
        <title>Complete sequence of Mycobacterium rhodesiae NBB3.</title>
        <authorList>
            <consortium name="US DOE Joint Genome Institute"/>
            <person name="Lucas S."/>
            <person name="Han J."/>
            <person name="Lapidus A."/>
            <person name="Cheng J.-F."/>
            <person name="Goodwin L."/>
            <person name="Pitluck S."/>
            <person name="Peters L."/>
            <person name="Mikhailova N."/>
            <person name="Gu W."/>
            <person name="Detter J.C."/>
            <person name="Han C."/>
            <person name="Tapia R."/>
            <person name="Land M."/>
            <person name="Hauser L."/>
            <person name="Kyrpides N."/>
            <person name="Ivanova N."/>
            <person name="Pagani I."/>
            <person name="Mattes T."/>
            <person name="Holmes A."/>
            <person name="Rutledge P."/>
            <person name="Paulsen I."/>
            <person name="Coleman N."/>
            <person name="Woyke T."/>
        </authorList>
    </citation>
    <scope>NUCLEOTIDE SEQUENCE [LARGE SCALE GENOMIC DNA]</scope>
    <source>
        <strain evidence="2 3">NBB3</strain>
    </source>
</reference>
<dbReference type="SUPFAM" id="SSF55073">
    <property type="entry name" value="Nucleotide cyclase"/>
    <property type="match status" value="1"/>
</dbReference>
<dbReference type="KEGG" id="mrh:MycrhN_1528"/>
<accession>G8RHZ4</accession>
<dbReference type="EMBL" id="CP003169">
    <property type="protein sequence ID" value="AEV72144.1"/>
    <property type="molecule type" value="Genomic_DNA"/>
</dbReference>
<dbReference type="eggNOG" id="COG2114">
    <property type="taxonomic scope" value="Bacteria"/>
</dbReference>
<dbReference type="InterPro" id="IPR027417">
    <property type="entry name" value="P-loop_NTPase"/>
</dbReference>
<dbReference type="Pfam" id="PF00211">
    <property type="entry name" value="Guanylate_cyc"/>
    <property type="match status" value="1"/>
</dbReference>
<dbReference type="SUPFAM" id="SSF52540">
    <property type="entry name" value="P-loop containing nucleoside triphosphate hydrolases"/>
    <property type="match status" value="1"/>
</dbReference>
<dbReference type="eggNOG" id="COG3903">
    <property type="taxonomic scope" value="Bacteria"/>
</dbReference>
<dbReference type="PANTHER" id="PTHR47691:SF3">
    <property type="entry name" value="HTH-TYPE TRANSCRIPTIONAL REGULATOR RV0890C-RELATED"/>
    <property type="match status" value="1"/>
</dbReference>
<evidence type="ECO:0000313" key="2">
    <source>
        <dbReference type="EMBL" id="AEV72144.1"/>
    </source>
</evidence>
<evidence type="ECO:0000259" key="1">
    <source>
        <dbReference type="PROSITE" id="PS50125"/>
    </source>
</evidence>
<dbReference type="CDD" id="cd07302">
    <property type="entry name" value="CHD"/>
    <property type="match status" value="1"/>
</dbReference>
<dbReference type="Gene3D" id="3.40.50.300">
    <property type="entry name" value="P-loop containing nucleotide triphosphate hydrolases"/>
    <property type="match status" value="1"/>
</dbReference>
<proteinExistence type="predicted"/>
<dbReference type="SMART" id="SM00044">
    <property type="entry name" value="CYCc"/>
    <property type="match status" value="1"/>
</dbReference>
<dbReference type="PATRIC" id="fig|710685.3.peg.1534"/>
<dbReference type="HOGENOM" id="CLU_004665_5_0_11"/>
<dbReference type="GO" id="GO:0035556">
    <property type="term" value="P:intracellular signal transduction"/>
    <property type="evidence" value="ECO:0007669"/>
    <property type="project" value="InterPro"/>
</dbReference>
<feature type="domain" description="Guanylate cyclase" evidence="1">
    <location>
        <begin position="11"/>
        <end position="114"/>
    </location>
</feature>
<keyword evidence="3" id="KW-1185">Reference proteome</keyword>
<dbReference type="Gene3D" id="3.30.70.1230">
    <property type="entry name" value="Nucleotide cyclase"/>
    <property type="match status" value="1"/>
</dbReference>
<protein>
    <submittedName>
        <fullName evidence="2">Putative ATPase</fullName>
    </submittedName>
</protein>
<dbReference type="InterPro" id="IPR001054">
    <property type="entry name" value="A/G_cyclase"/>
</dbReference>
<organism evidence="2 3">
    <name type="scientific">Mycolicibacterium rhodesiae (strain NBB3)</name>
    <name type="common">Mycobacterium rhodesiae</name>
    <dbReference type="NCBI Taxonomy" id="710685"/>
    <lineage>
        <taxon>Bacteria</taxon>
        <taxon>Bacillati</taxon>
        <taxon>Actinomycetota</taxon>
        <taxon>Actinomycetes</taxon>
        <taxon>Mycobacteriales</taxon>
        <taxon>Mycobacteriaceae</taxon>
        <taxon>Mycolicibacterium</taxon>
    </lineage>
</organism>
<dbReference type="Pfam" id="PF25872">
    <property type="entry name" value="HTH_77"/>
    <property type="match status" value="1"/>
</dbReference>
<dbReference type="InterPro" id="IPR029787">
    <property type="entry name" value="Nucleotide_cyclase"/>
</dbReference>
<dbReference type="GO" id="GO:0004016">
    <property type="term" value="F:adenylate cyclase activity"/>
    <property type="evidence" value="ECO:0007669"/>
    <property type="project" value="UniProtKB-ARBA"/>
</dbReference>
<sequence>MKITPPSGVVSFLFTDIEGSTRRWDTDAEAMRTALASHDAVLRESVEKYEGWLFKHTGDGVCVAFASPRSAVDTAVAAQRALELPVRMGIATGEAELRGDDYFGAVLNRAARVMAAGHGGQILVDGTTAGLLSGIDLTPLGPKRLRDIARVVEIHQVRAPGLRAEFPALKSVDAAAGNLKPPTTSFVGRESELAALQNLLRAHRLVTLTGVGGVGKTRLATELGARSTNAFPDGVYLIELAAVGDPAAVPDVAAAALGITQRPGMTVSGSIAAALEGRVRLLIFDNCEHVLDAAADVIELVLAQSDTVTILATSREGLRLADEHLWPVSSLDVGSSAAALFVDRASAVASVVSSAPDVEAVAEICKRLDGIPLAIELAASRMQSMTAAELRDRLDDRFRLLVGARRGLERHQTLRHAVQWSFDLLTEAEKQVLTRCSTFAGGFDLASATAVCRLDDELTTLDLLDSLVRKSLLVADRGSIHTRFTMLETIRQFTEEQLVASGGAEEVRTDHARHFATRITDAMAAWDGPRQREVFEWFSAELSNLRAAFRWAADTGDLDAASAISVLSAFLGYFVVQWEPVGWAEELLPQAESIRHRSLAQLYVAASYCAAVGRLDEFRHYAAASRTAIESGEFDDVREELATALAAGFNTIGQPDLAVEWCQSIIERTSGDHLANRSVQVIALALAGATDESLRMADELLYEVQRTDNPAFASAGLLAHGWSRRNVDPAGAYHSLRRAWTIAVEGGNRQQASATTLLMSGLAAAEGNRAEALDAIADTIHQYYDSGTIELLLNAYGVLATVLDAVGYYESAAVVSGFAARGRAISAFPEVGDTNAHLRTVLGEERFEALAAKGPAMTYAEMAAYAIDQIDWARAKLKETAAT</sequence>
<gene>
    <name evidence="2" type="ordered locus">MycrhN_1528</name>
</gene>